<keyword evidence="4" id="KW-1185">Reference proteome</keyword>
<dbReference type="Proteomes" id="UP000623307">
    <property type="component" value="Chromosome 1"/>
</dbReference>
<reference evidence="3" key="2">
    <citation type="submission" date="2018-01" db="EMBL/GenBank/DDBJ databases">
        <authorList>
            <person name="Gaut B.S."/>
            <person name="Morton B.R."/>
            <person name="Clegg M.T."/>
            <person name="Duvall M.R."/>
        </authorList>
    </citation>
    <scope>NUCLEOTIDE SEQUENCE [LARGE SCALE GENOMIC DNA]</scope>
</reference>
<dbReference type="EMBL" id="CP069811">
    <property type="protein sequence ID" value="QRQ92397.1"/>
    <property type="molecule type" value="Genomic_DNA"/>
</dbReference>
<evidence type="ECO:0000313" key="4">
    <source>
        <dbReference type="Proteomes" id="UP000623307"/>
    </source>
</evidence>
<gene>
    <name evidence="2" type="ORF">CO2235_U770027</name>
    <name evidence="1" type="ORF">JTE92_05735</name>
</gene>
<evidence type="ECO:0000313" key="3">
    <source>
        <dbReference type="Proteomes" id="UP000256862"/>
    </source>
</evidence>
<dbReference type="EMBL" id="OGUS01000084">
    <property type="protein sequence ID" value="SPC07585.1"/>
    <property type="molecule type" value="Genomic_DNA"/>
</dbReference>
<dbReference type="Proteomes" id="UP000256862">
    <property type="component" value="Unassembled WGS sequence"/>
</dbReference>
<dbReference type="GeneID" id="303489010"/>
<evidence type="ECO:0000313" key="2">
    <source>
        <dbReference type="EMBL" id="SPC07585.1"/>
    </source>
</evidence>
<dbReference type="AlphaFoldDB" id="A0A375FPF6"/>
<reference evidence="1 4" key="3">
    <citation type="submission" date="2021-02" db="EMBL/GenBank/DDBJ databases">
        <title>Complete Genome Sequence of Cupriavidus oxalaticus Strain Ox1, a Soil Oxalate-Degrading Species.</title>
        <authorList>
            <person name="Palmieri F."/>
            <person name="Udriet P."/>
            <person name="Deuasquier M."/>
            <person name="Beaudoing E."/>
            <person name="Johnson S.L."/>
            <person name="Davenport K.W."/>
            <person name="Chain P.S."/>
            <person name="Bindschedler S."/>
            <person name="Junier P."/>
        </authorList>
    </citation>
    <scope>NUCLEOTIDE SEQUENCE [LARGE SCALE GENOMIC DNA]</scope>
    <source>
        <strain evidence="1 4">Ox1</strain>
    </source>
</reference>
<protein>
    <submittedName>
        <fullName evidence="2">Uncharacterized protein</fullName>
    </submittedName>
</protein>
<accession>A0A375FPF6</accession>
<organism evidence="2 3">
    <name type="scientific">Cupriavidus oxalaticus</name>
    <dbReference type="NCBI Taxonomy" id="96344"/>
    <lineage>
        <taxon>Bacteria</taxon>
        <taxon>Pseudomonadati</taxon>
        <taxon>Pseudomonadota</taxon>
        <taxon>Betaproteobacteria</taxon>
        <taxon>Burkholderiales</taxon>
        <taxon>Burkholderiaceae</taxon>
        <taxon>Cupriavidus</taxon>
    </lineage>
</organism>
<proteinExistence type="predicted"/>
<dbReference type="RefSeq" id="WP_116386939.1">
    <property type="nucleotide sequence ID" value="NZ_CP032518.1"/>
</dbReference>
<dbReference type="OrthoDB" id="8960249at2"/>
<evidence type="ECO:0000313" key="1">
    <source>
        <dbReference type="EMBL" id="QRQ92397.1"/>
    </source>
</evidence>
<reference evidence="2" key="1">
    <citation type="submission" date="2018-01" db="EMBL/GenBank/DDBJ databases">
        <authorList>
            <person name="Clerissi C."/>
        </authorList>
    </citation>
    <scope>NUCLEOTIDE SEQUENCE</scope>
    <source>
        <strain evidence="2">Cupriavidus oxalaticus LMG 2235</strain>
    </source>
</reference>
<name>A0A375FPF6_9BURK</name>
<sequence>MVFLDLFRTKKKAIAPRPRALRIPSAPTALVPVRAYDRVFAQVMETVEGISAEEKSQLRDLVTETGSDGLNLGGYFEKGYEVFFKGRQWKWGEYEEWRDTFERLGSFPSNWIDVDQIARPGTRSTYDQLLELRILELREFLIAEGISFDADAPKAQLASLAEHAPGLSASSLWARLQQNEEEARQKAEARRPKALYDLLMRTIAYRAKSVRDLERAHSNGIQRHEVMLVLEADRKFIDLARKKNPQAVPPYYPNDFTQLRPIVDFSKQ</sequence>